<dbReference type="AlphaFoldDB" id="L0FYW7"/>
<evidence type="ECO:0000313" key="1">
    <source>
        <dbReference type="EMBL" id="AGA78238.1"/>
    </source>
</evidence>
<evidence type="ECO:0008006" key="3">
    <source>
        <dbReference type="Google" id="ProtNLM"/>
    </source>
</evidence>
<dbReference type="OrthoDB" id="9757976at2"/>
<keyword evidence="2" id="KW-1185">Reference proteome</keyword>
<dbReference type="HOGENOM" id="CLU_104988_0_0_10"/>
<dbReference type="PATRIC" id="fig|926556.3.peg.2102"/>
<dbReference type="KEGG" id="evi:Echvi_1985"/>
<dbReference type="EMBL" id="CP003346">
    <property type="protein sequence ID" value="AGA78238.1"/>
    <property type="molecule type" value="Genomic_DNA"/>
</dbReference>
<name>L0FYW7_ECHVK</name>
<reference evidence="2" key="1">
    <citation type="submission" date="2012-02" db="EMBL/GenBank/DDBJ databases">
        <title>The complete genome of Echinicola vietnamensis DSM 17526.</title>
        <authorList>
            <person name="Lucas S."/>
            <person name="Copeland A."/>
            <person name="Lapidus A."/>
            <person name="Glavina del Rio T."/>
            <person name="Dalin E."/>
            <person name="Tice H."/>
            <person name="Bruce D."/>
            <person name="Goodwin L."/>
            <person name="Pitluck S."/>
            <person name="Peters L."/>
            <person name="Ovchinnikova G."/>
            <person name="Teshima H."/>
            <person name="Kyrpides N."/>
            <person name="Mavromatis K."/>
            <person name="Ivanova N."/>
            <person name="Brettin T."/>
            <person name="Detter J.C."/>
            <person name="Han C."/>
            <person name="Larimer F."/>
            <person name="Land M."/>
            <person name="Hauser L."/>
            <person name="Markowitz V."/>
            <person name="Cheng J.-F."/>
            <person name="Hugenholtz P."/>
            <person name="Woyke T."/>
            <person name="Wu D."/>
            <person name="Brambilla E."/>
            <person name="Klenk H.-P."/>
            <person name="Eisen J.A."/>
        </authorList>
    </citation>
    <scope>NUCLEOTIDE SEQUENCE [LARGE SCALE GENOMIC DNA]</scope>
    <source>
        <strain evidence="2">DSM 17526 / LMG 23754 / KMM 6221</strain>
    </source>
</reference>
<evidence type="ECO:0000313" key="2">
    <source>
        <dbReference type="Proteomes" id="UP000010796"/>
    </source>
</evidence>
<organism evidence="1 2">
    <name type="scientific">Echinicola vietnamensis (strain DSM 17526 / LMG 23754 / KMM 6221)</name>
    <dbReference type="NCBI Taxonomy" id="926556"/>
    <lineage>
        <taxon>Bacteria</taxon>
        <taxon>Pseudomonadati</taxon>
        <taxon>Bacteroidota</taxon>
        <taxon>Cytophagia</taxon>
        <taxon>Cytophagales</taxon>
        <taxon>Cyclobacteriaceae</taxon>
        <taxon>Echinicola</taxon>
    </lineage>
</organism>
<gene>
    <name evidence="1" type="ordered locus">Echvi_1985</name>
</gene>
<protein>
    <recommendedName>
        <fullName evidence="3">HNH endonuclease 5 domain-containing protein</fullName>
    </recommendedName>
</protein>
<dbReference type="RefSeq" id="WP_015265799.1">
    <property type="nucleotide sequence ID" value="NC_019904.1"/>
</dbReference>
<dbReference type="eggNOG" id="ENOG5031UX4">
    <property type="taxonomic scope" value="Bacteria"/>
</dbReference>
<proteinExistence type="predicted"/>
<accession>L0FYW7</accession>
<dbReference type="Proteomes" id="UP000010796">
    <property type="component" value="Chromosome"/>
</dbReference>
<sequence>MKQIKTFSDLRLNTQCAYCGEYPETRDHVPSKIILENPFPENLPVVPSCLKCNNGFSLDEEYFACLIECILCGTVEPKRIQRESIKKILVRKPKLKSKLEATLVKENGITAFQIDKKRVENVLLKLAFGHAKFENSETVFEHPKVIWFAPIEILSDQEMTTFLLGDNLEVLPEVGSRAMQNVLFMNELPFSKWTTIQKGIYEYTVITTLTELKVKILIWEYLACEIIWDR</sequence>